<keyword evidence="2" id="KW-1185">Reference proteome</keyword>
<organism evidence="1 2">
    <name type="scientific">Mycobacterium parascrofulaceum ATCC BAA-614</name>
    <dbReference type="NCBI Taxonomy" id="525368"/>
    <lineage>
        <taxon>Bacteria</taxon>
        <taxon>Bacillati</taxon>
        <taxon>Actinomycetota</taxon>
        <taxon>Actinomycetes</taxon>
        <taxon>Mycobacteriales</taxon>
        <taxon>Mycobacteriaceae</taxon>
        <taxon>Mycobacterium</taxon>
        <taxon>Mycobacterium simiae complex</taxon>
    </lineage>
</organism>
<dbReference type="HOGENOM" id="CLU_2383056_0_0_11"/>
<name>D5P653_9MYCO</name>
<evidence type="ECO:0000313" key="1">
    <source>
        <dbReference type="EMBL" id="EFG78440.1"/>
    </source>
</evidence>
<protein>
    <submittedName>
        <fullName evidence="1">Uncharacterized protein</fullName>
    </submittedName>
</protein>
<comment type="caution">
    <text evidence="1">The sequence shown here is derived from an EMBL/GenBank/DDBJ whole genome shotgun (WGS) entry which is preliminary data.</text>
</comment>
<dbReference type="Proteomes" id="UP000003653">
    <property type="component" value="Unassembled WGS sequence"/>
</dbReference>
<proteinExistence type="predicted"/>
<gene>
    <name evidence="1" type="ORF">HMPREF0591_1647</name>
</gene>
<reference evidence="1 2" key="1">
    <citation type="submission" date="2010-04" db="EMBL/GenBank/DDBJ databases">
        <authorList>
            <person name="Muzny D."/>
            <person name="Qin X."/>
            <person name="Deng J."/>
            <person name="Jiang H."/>
            <person name="Liu Y."/>
            <person name="Qu J."/>
            <person name="Song X.-Z."/>
            <person name="Zhang L."/>
            <person name="Thornton R."/>
            <person name="Coyle M."/>
            <person name="Francisco L."/>
            <person name="Jackson L."/>
            <person name="Javaid M."/>
            <person name="Korchina V."/>
            <person name="Kovar C."/>
            <person name="Mata R."/>
            <person name="Mathew T."/>
            <person name="Ngo R."/>
            <person name="Nguyen L."/>
            <person name="Nguyen N."/>
            <person name="Okwuonu G."/>
            <person name="Ongeri F."/>
            <person name="Pham C."/>
            <person name="Simmons D."/>
            <person name="Wilczek-Boney K."/>
            <person name="Hale W."/>
            <person name="Jakkamsetti A."/>
            <person name="Pham P."/>
            <person name="Ruth R."/>
            <person name="San Lucas F."/>
            <person name="Warren J."/>
            <person name="Zhang J."/>
            <person name="Zhao Z."/>
            <person name="Zhou C."/>
            <person name="Zhu D."/>
            <person name="Lee S."/>
            <person name="Bess C."/>
            <person name="Blankenburg K."/>
            <person name="Forbes L."/>
            <person name="Fu Q."/>
            <person name="Gubbala S."/>
            <person name="Hirani K."/>
            <person name="Jayaseelan J.C."/>
            <person name="Lara F."/>
            <person name="Munidasa M."/>
            <person name="Palculict T."/>
            <person name="Patil S."/>
            <person name="Pu L.-L."/>
            <person name="Saada N."/>
            <person name="Tang L."/>
            <person name="Weissenberger G."/>
            <person name="Zhu Y."/>
            <person name="Hemphill L."/>
            <person name="Shang Y."/>
            <person name="Youmans B."/>
            <person name="Ayvaz T."/>
            <person name="Ross M."/>
            <person name="Santibanez J."/>
            <person name="Aqrawi P."/>
            <person name="Gross S."/>
            <person name="Joshi V."/>
            <person name="Fowler G."/>
            <person name="Nazareth L."/>
            <person name="Reid J."/>
            <person name="Worley K."/>
            <person name="Petrosino J."/>
            <person name="Highlander S."/>
            <person name="Gibbs R."/>
        </authorList>
    </citation>
    <scope>NUCLEOTIDE SEQUENCE [LARGE SCALE GENOMIC DNA]</scope>
    <source>
        <strain evidence="1 2">ATCC BAA-614</strain>
    </source>
</reference>
<accession>D5P653</accession>
<evidence type="ECO:0000313" key="2">
    <source>
        <dbReference type="Proteomes" id="UP000003653"/>
    </source>
</evidence>
<dbReference type="AlphaFoldDB" id="D5P653"/>
<sequence>MASLVDVLTAAAKIADRHWNRASRATSTTASGNVAPCGHGGAVHLLVAALRCAALPPATMLCDFNNEANPLSVRALFDGAIAALKHGVTTGHVA</sequence>
<dbReference type="EMBL" id="ADNV01000120">
    <property type="protein sequence ID" value="EFG78440.1"/>
    <property type="molecule type" value="Genomic_DNA"/>
</dbReference>